<name>A0A9N8DGQ1_9STRA</name>
<dbReference type="InterPro" id="IPR029787">
    <property type="entry name" value="Nucleotide_cyclase"/>
</dbReference>
<dbReference type="GO" id="GO:0070482">
    <property type="term" value="P:response to oxygen levels"/>
    <property type="evidence" value="ECO:0007669"/>
    <property type="project" value="TreeGrafter"/>
</dbReference>
<evidence type="ECO:0000256" key="3">
    <source>
        <dbReference type="ARBA" id="ARBA00022490"/>
    </source>
</evidence>
<dbReference type="InterPro" id="IPR011644">
    <property type="entry name" value="Heme_NO-bd"/>
</dbReference>
<dbReference type="PANTHER" id="PTHR45655">
    <property type="entry name" value="GUANYLATE CYCLASE SOLUBLE SUBUNIT BETA-2"/>
    <property type="match status" value="1"/>
</dbReference>
<organism evidence="11 12">
    <name type="scientific">Seminavis robusta</name>
    <dbReference type="NCBI Taxonomy" id="568900"/>
    <lineage>
        <taxon>Eukaryota</taxon>
        <taxon>Sar</taxon>
        <taxon>Stramenopiles</taxon>
        <taxon>Ochrophyta</taxon>
        <taxon>Bacillariophyta</taxon>
        <taxon>Bacillariophyceae</taxon>
        <taxon>Bacillariophycidae</taxon>
        <taxon>Naviculales</taxon>
        <taxon>Naviculaceae</taxon>
        <taxon>Seminavis</taxon>
    </lineage>
</organism>
<dbReference type="GO" id="GO:0008074">
    <property type="term" value="C:guanylate cyclase complex, soluble"/>
    <property type="evidence" value="ECO:0007669"/>
    <property type="project" value="TreeGrafter"/>
</dbReference>
<dbReference type="CDD" id="cd07302">
    <property type="entry name" value="CHD"/>
    <property type="match status" value="1"/>
</dbReference>
<comment type="subcellular location">
    <subcellularLocation>
        <location evidence="1">Cytoplasm</location>
    </subcellularLocation>
</comment>
<protein>
    <recommendedName>
        <fullName evidence="2">guanylate cyclase</fullName>
        <ecNumber evidence="2">4.6.1.2</ecNumber>
    </recommendedName>
</protein>
<keyword evidence="5" id="KW-0342">GTP-binding</keyword>
<dbReference type="InterPro" id="IPR001054">
    <property type="entry name" value="A/G_cyclase"/>
</dbReference>
<evidence type="ECO:0000256" key="5">
    <source>
        <dbReference type="ARBA" id="ARBA00023134"/>
    </source>
</evidence>
<keyword evidence="6 8" id="KW-0456">Lyase</keyword>
<evidence type="ECO:0000313" key="12">
    <source>
        <dbReference type="Proteomes" id="UP001153069"/>
    </source>
</evidence>
<evidence type="ECO:0000256" key="9">
    <source>
        <dbReference type="SAM" id="MobiDB-lite"/>
    </source>
</evidence>
<dbReference type="Pfam" id="PF00211">
    <property type="entry name" value="Guanylate_cyc"/>
    <property type="match status" value="1"/>
</dbReference>
<evidence type="ECO:0000256" key="7">
    <source>
        <dbReference type="ARBA" id="ARBA00023293"/>
    </source>
</evidence>
<reference evidence="11" key="1">
    <citation type="submission" date="2020-06" db="EMBL/GenBank/DDBJ databases">
        <authorList>
            <consortium name="Plant Systems Biology data submission"/>
        </authorList>
    </citation>
    <scope>NUCLEOTIDE SEQUENCE</scope>
    <source>
        <strain evidence="11">D6</strain>
    </source>
</reference>
<evidence type="ECO:0000256" key="6">
    <source>
        <dbReference type="ARBA" id="ARBA00023239"/>
    </source>
</evidence>
<dbReference type="Proteomes" id="UP001153069">
    <property type="component" value="Unassembled WGS sequence"/>
</dbReference>
<dbReference type="InterPro" id="IPR024096">
    <property type="entry name" value="NO_sig/Golgi_transp_ligand-bd"/>
</dbReference>
<comment type="caution">
    <text evidence="11">The sequence shown here is derived from an EMBL/GenBank/DDBJ whole genome shotgun (WGS) entry which is preliminary data.</text>
</comment>
<feature type="domain" description="Guanylate cyclase" evidence="10">
    <location>
        <begin position="485"/>
        <end position="613"/>
    </location>
</feature>
<dbReference type="OrthoDB" id="10258068at2759"/>
<feature type="region of interest" description="Disordered" evidence="9">
    <location>
        <begin position="792"/>
        <end position="823"/>
    </location>
</feature>
<dbReference type="GO" id="GO:0020037">
    <property type="term" value="F:heme binding"/>
    <property type="evidence" value="ECO:0007669"/>
    <property type="project" value="InterPro"/>
</dbReference>
<sequence length="912" mass="100484">MCQQLIVGFNECLERLVTERFGLDSWQLVLKTAGLPTTASDDDNDATSMFASHQQHQEEQKLNDSLSSFESTVDLVEAACQVSGHSIDEVLEALGEFIVHYLKEEGYEQWLTCPGGSLKDWMSNLNSLLQHWQSAFTDLAPVKTTTTQPTAPRFYCQEDEQADDGSLILRFYAATSATNDTDTPAAATAALRDTNSVDFGKLAAPIVKGIVSEVAGIQFGVLIDMKPIDETGESNCSSWSVSTVDPKDQWKMFRNNNNTKRRSSSTTRAADRSKRCSVTGMKITSPAQSGHGIGLSSTVTREIFPFHVIVNDKFVIQQVGSQLADVLHATNDKELVGQGIAKFFAVKGHSWSWKQLCLDDNRSFRLEAKITTAKAPSFKATAIQISSPCDASPLVMFLLTPEFIHLQHLRDQGWTLHDIPNHTQRELLLAREHLKLLQERQESMEQLGQSLERERNLLETLLPLHAAEGLRAGKTVEPMLHKDVTFFFSDICGFTDICRELYPWQVIETLNQLYGVMDFLAKKMGIFKIETIGDAYVCCSGLPKKDPQHARNIANFAIAVKHCCRHVLSPVDGAPIQLRIGVNTGPAASGVVGTLNPRFCVFGDTVNTTSRHESSGLPGMVHCSGTTKQELQRQCPGLFQLDERGLVEMKGKGRLKTFWLDGHENNPLVSRAGLKLLDMEVKDLLSKTNFKTKMGLDAHPSFIELQQERRKRRQSFLPQHGSLRSFGSRSFGSANSIGSSMSRCGSALRKIGTLGKVEVDAKGGVSVPLPPTLLRGQSDATARWQNRRRSAANADWDCSSNHSSSFSCDSSQRTKKARTESTESLSLLDLQKNHNNSCMGTATMNASARLLQLVGDTGSGKVGGRSGKKRRRSSNVFFHIAERCKEAAMEDSMSNLGDSTTGTTFPPIPDSI</sequence>
<proteinExistence type="inferred from homology"/>
<dbReference type="GO" id="GO:0005525">
    <property type="term" value="F:GTP binding"/>
    <property type="evidence" value="ECO:0007669"/>
    <property type="project" value="UniProtKB-KW"/>
</dbReference>
<evidence type="ECO:0000256" key="8">
    <source>
        <dbReference type="RuleBase" id="RU000405"/>
    </source>
</evidence>
<dbReference type="InterPro" id="IPR011645">
    <property type="entry name" value="HNOB_dom_associated"/>
</dbReference>
<dbReference type="Gene3D" id="3.30.450.260">
    <property type="entry name" value="Haem NO binding associated domain"/>
    <property type="match status" value="1"/>
</dbReference>
<dbReference type="SUPFAM" id="SSF55073">
    <property type="entry name" value="Nucleotide cyclase"/>
    <property type="match status" value="1"/>
</dbReference>
<evidence type="ECO:0000313" key="11">
    <source>
        <dbReference type="EMBL" id="CAB9502907.1"/>
    </source>
</evidence>
<evidence type="ECO:0000256" key="1">
    <source>
        <dbReference type="ARBA" id="ARBA00004496"/>
    </source>
</evidence>
<feature type="compositionally biased region" description="Low complexity" evidence="9">
    <location>
        <begin position="799"/>
        <end position="811"/>
    </location>
</feature>
<dbReference type="InterPro" id="IPR042463">
    <property type="entry name" value="HNOB_dom_associated_sf"/>
</dbReference>
<evidence type="ECO:0000256" key="4">
    <source>
        <dbReference type="ARBA" id="ARBA00022741"/>
    </source>
</evidence>
<gene>
    <name evidence="11" type="ORF">SEMRO_150_G068760.1</name>
</gene>
<keyword evidence="4" id="KW-0547">Nucleotide-binding</keyword>
<keyword evidence="12" id="KW-1185">Reference proteome</keyword>
<dbReference type="Gene3D" id="3.90.1520.10">
    <property type="entry name" value="H-NOX domain"/>
    <property type="match status" value="1"/>
</dbReference>
<evidence type="ECO:0000256" key="2">
    <source>
        <dbReference type="ARBA" id="ARBA00012202"/>
    </source>
</evidence>
<dbReference type="EC" id="4.6.1.2" evidence="2"/>
<dbReference type="Pfam" id="PF07701">
    <property type="entry name" value="HNOBA"/>
    <property type="match status" value="1"/>
</dbReference>
<keyword evidence="7" id="KW-0141">cGMP biosynthesis</keyword>
<comment type="similarity">
    <text evidence="8">Belongs to the adenylyl cyclase class-4/guanylyl cyclase family.</text>
</comment>
<dbReference type="PROSITE" id="PS00452">
    <property type="entry name" value="GUANYLATE_CYCLASE_1"/>
    <property type="match status" value="1"/>
</dbReference>
<keyword evidence="11" id="KW-0675">Receptor</keyword>
<dbReference type="SMART" id="SM00044">
    <property type="entry name" value="CYCc"/>
    <property type="match status" value="1"/>
</dbReference>
<dbReference type="AlphaFoldDB" id="A0A9N8DGQ1"/>
<feature type="region of interest" description="Disordered" evidence="9">
    <location>
        <begin position="893"/>
        <end position="912"/>
    </location>
</feature>
<dbReference type="PANTHER" id="PTHR45655:SF13">
    <property type="entry name" value="SOLUBLE GUANYLATE CYCLASE GCY-32-RELATED"/>
    <property type="match status" value="1"/>
</dbReference>
<dbReference type="InterPro" id="IPR038158">
    <property type="entry name" value="H-NOX_domain_sf"/>
</dbReference>
<dbReference type="SUPFAM" id="SSF111126">
    <property type="entry name" value="Ligand-binding domain in the NO signalling and Golgi transport"/>
    <property type="match status" value="1"/>
</dbReference>
<dbReference type="InterPro" id="IPR018297">
    <property type="entry name" value="A/G_cyclase_CS"/>
</dbReference>
<dbReference type="PROSITE" id="PS50125">
    <property type="entry name" value="GUANYLATE_CYCLASE_2"/>
    <property type="match status" value="1"/>
</dbReference>
<dbReference type="EMBL" id="CAICTM010000149">
    <property type="protein sequence ID" value="CAB9502907.1"/>
    <property type="molecule type" value="Genomic_DNA"/>
</dbReference>
<dbReference type="Pfam" id="PF07700">
    <property type="entry name" value="HNOB"/>
    <property type="match status" value="1"/>
</dbReference>
<dbReference type="Gene3D" id="3.30.70.1230">
    <property type="entry name" value="Nucleotide cyclase"/>
    <property type="match status" value="1"/>
</dbReference>
<keyword evidence="3" id="KW-0963">Cytoplasm</keyword>
<evidence type="ECO:0000259" key="10">
    <source>
        <dbReference type="PROSITE" id="PS50125"/>
    </source>
</evidence>
<dbReference type="GO" id="GO:0019934">
    <property type="term" value="P:cGMP-mediated signaling"/>
    <property type="evidence" value="ECO:0007669"/>
    <property type="project" value="TreeGrafter"/>
</dbReference>
<dbReference type="GO" id="GO:0004383">
    <property type="term" value="F:guanylate cyclase activity"/>
    <property type="evidence" value="ECO:0007669"/>
    <property type="project" value="UniProtKB-EC"/>
</dbReference>
<accession>A0A9N8DGQ1</accession>
<feature type="compositionally biased region" description="Polar residues" evidence="9">
    <location>
        <begin position="893"/>
        <end position="904"/>
    </location>
</feature>